<dbReference type="OMA" id="PSKVIFH"/>
<organism evidence="1 2">
    <name type="scientific">Romanomermis culicivorax</name>
    <name type="common">Nematode worm</name>
    <dbReference type="NCBI Taxonomy" id="13658"/>
    <lineage>
        <taxon>Eukaryota</taxon>
        <taxon>Metazoa</taxon>
        <taxon>Ecdysozoa</taxon>
        <taxon>Nematoda</taxon>
        <taxon>Enoplea</taxon>
        <taxon>Dorylaimia</taxon>
        <taxon>Mermithida</taxon>
        <taxon>Mermithoidea</taxon>
        <taxon>Mermithidae</taxon>
        <taxon>Romanomermis</taxon>
    </lineage>
</organism>
<dbReference type="WBParaSite" id="nRc.2.0.1.t00164-RA">
    <property type="protein sequence ID" value="nRc.2.0.1.t00164-RA"/>
    <property type="gene ID" value="nRc.2.0.1.g00164"/>
</dbReference>
<evidence type="ECO:0000313" key="2">
    <source>
        <dbReference type="WBParaSite" id="nRc.2.0.1.t00164-RA"/>
    </source>
</evidence>
<evidence type="ECO:0000313" key="1">
    <source>
        <dbReference type="Proteomes" id="UP000887565"/>
    </source>
</evidence>
<sequence>MHGIRLQWLNPGGSSNDYESTKEFILKQFLRNKPPSKVIFHHFTNATDTQNIEVVFGASVSTILARNMSTVGIS</sequence>
<accession>A0A915HEQ4</accession>
<dbReference type="Gene3D" id="3.40.50.300">
    <property type="entry name" value="P-loop containing nucleotide triphosphate hydrolases"/>
    <property type="match status" value="1"/>
</dbReference>
<dbReference type="AlphaFoldDB" id="A0A915HEQ4"/>
<proteinExistence type="predicted"/>
<protein>
    <submittedName>
        <fullName evidence="2">Uncharacterized protein</fullName>
    </submittedName>
</protein>
<dbReference type="InterPro" id="IPR027417">
    <property type="entry name" value="P-loop_NTPase"/>
</dbReference>
<dbReference type="Proteomes" id="UP000887565">
    <property type="component" value="Unplaced"/>
</dbReference>
<name>A0A915HEQ4_ROMCU</name>
<keyword evidence="1" id="KW-1185">Reference proteome</keyword>
<reference evidence="2" key="1">
    <citation type="submission" date="2022-11" db="UniProtKB">
        <authorList>
            <consortium name="WormBaseParasite"/>
        </authorList>
    </citation>
    <scope>IDENTIFICATION</scope>
</reference>